<reference evidence="2" key="1">
    <citation type="submission" date="2020-02" db="EMBL/GenBank/DDBJ databases">
        <authorList>
            <person name="Meier V. D."/>
        </authorList>
    </citation>
    <scope>NUCLEOTIDE SEQUENCE</scope>
    <source>
        <strain evidence="2">AVDCRST_MAG23</strain>
    </source>
</reference>
<sequence length="100" mass="11250">DQERNGRRPPSEERLASRQAGQDRLRRQRGRGDARRPGQSGHRAGRPRRHHDQGELGRLGSDVLGPARRHDRLHAGQIEGRGRHVQRDAAPGRAREAALL</sequence>
<feature type="region of interest" description="Disordered" evidence="1">
    <location>
        <begin position="1"/>
        <end position="100"/>
    </location>
</feature>
<feature type="compositionally biased region" description="Basic and acidic residues" evidence="1">
    <location>
        <begin position="1"/>
        <end position="36"/>
    </location>
</feature>
<gene>
    <name evidence="2" type="ORF">AVDCRST_MAG23-2285</name>
</gene>
<evidence type="ECO:0000313" key="2">
    <source>
        <dbReference type="EMBL" id="CAA9543277.1"/>
    </source>
</evidence>
<dbReference type="EMBL" id="CADCWD010000076">
    <property type="protein sequence ID" value="CAA9543277.1"/>
    <property type="molecule type" value="Genomic_DNA"/>
</dbReference>
<name>A0A6J4UBL3_9SPHN</name>
<evidence type="ECO:0000256" key="1">
    <source>
        <dbReference type="SAM" id="MobiDB-lite"/>
    </source>
</evidence>
<feature type="non-terminal residue" evidence="2">
    <location>
        <position position="1"/>
    </location>
</feature>
<proteinExistence type="predicted"/>
<feature type="non-terminal residue" evidence="2">
    <location>
        <position position="100"/>
    </location>
</feature>
<organism evidence="2">
    <name type="scientific">uncultured Sphingosinicella sp</name>
    <dbReference type="NCBI Taxonomy" id="478748"/>
    <lineage>
        <taxon>Bacteria</taxon>
        <taxon>Pseudomonadati</taxon>
        <taxon>Pseudomonadota</taxon>
        <taxon>Alphaproteobacteria</taxon>
        <taxon>Sphingomonadales</taxon>
        <taxon>Sphingosinicellaceae</taxon>
        <taxon>Sphingosinicella</taxon>
        <taxon>environmental samples</taxon>
    </lineage>
</organism>
<dbReference type="AlphaFoldDB" id="A0A6J4UBL3"/>
<accession>A0A6J4UBL3</accession>
<protein>
    <submittedName>
        <fullName evidence="2">Uncharacterized protein</fullName>
    </submittedName>
</protein>